<protein>
    <submittedName>
        <fullName evidence="1">Uncharacterized protein</fullName>
    </submittedName>
</protein>
<dbReference type="EMBL" id="UGDC01000003">
    <property type="protein sequence ID" value="STJ78816.1"/>
    <property type="molecule type" value="Genomic_DNA"/>
</dbReference>
<proteinExistence type="predicted"/>
<gene>
    <name evidence="1" type="ORF">NCTC9117_01362</name>
</gene>
<evidence type="ECO:0000313" key="1">
    <source>
        <dbReference type="EMBL" id="STJ78816.1"/>
    </source>
</evidence>
<reference evidence="1 2" key="1">
    <citation type="submission" date="2018-06" db="EMBL/GenBank/DDBJ databases">
        <authorList>
            <consortium name="Pathogen Informatics"/>
            <person name="Doyle S."/>
        </authorList>
    </citation>
    <scope>NUCLEOTIDE SEQUENCE [LARGE SCALE GENOMIC DNA]</scope>
    <source>
        <strain evidence="1 2">NCTC9117</strain>
    </source>
</reference>
<dbReference type="AlphaFoldDB" id="A0A376Y338"/>
<evidence type="ECO:0000313" key="2">
    <source>
        <dbReference type="Proteomes" id="UP000254785"/>
    </source>
</evidence>
<sequence length="84" mass="9648">MKHGIQREVFISQLAENATSILQTGKGEPDLTSLLSAKEIAECAMARWMVPRSIRNPEYRLWKARDLFDFISNDSLKLSPRLTR</sequence>
<accession>A0A376Y338</accession>
<dbReference type="Proteomes" id="UP000254785">
    <property type="component" value="Unassembled WGS sequence"/>
</dbReference>
<name>A0A376Y338_ECOLX</name>
<organism evidence="1 2">
    <name type="scientific">Escherichia coli</name>
    <dbReference type="NCBI Taxonomy" id="562"/>
    <lineage>
        <taxon>Bacteria</taxon>
        <taxon>Pseudomonadati</taxon>
        <taxon>Pseudomonadota</taxon>
        <taxon>Gammaproteobacteria</taxon>
        <taxon>Enterobacterales</taxon>
        <taxon>Enterobacteriaceae</taxon>
        <taxon>Escherichia</taxon>
    </lineage>
</organism>